<evidence type="ECO:0000313" key="11">
    <source>
        <dbReference type="EMBL" id="MFD1191838.1"/>
    </source>
</evidence>
<feature type="binding site" evidence="7">
    <location>
        <position position="521"/>
    </location>
    <ligand>
        <name>deamido-NAD(+)</name>
        <dbReference type="ChEBI" id="CHEBI:58437"/>
        <note>ligand shared between two neighboring subunits</note>
    </ligand>
</feature>
<evidence type="ECO:0000256" key="5">
    <source>
        <dbReference type="ARBA" id="ARBA00022840"/>
    </source>
</evidence>
<dbReference type="InterPro" id="IPR014729">
    <property type="entry name" value="Rossmann-like_a/b/a_fold"/>
</dbReference>
<dbReference type="GO" id="GO:0003952">
    <property type="term" value="F:NAD+ synthase (glutamine-hydrolyzing) activity"/>
    <property type="evidence" value="ECO:0007669"/>
    <property type="project" value="UniProtKB-EC"/>
</dbReference>
<dbReference type="InterPro" id="IPR003694">
    <property type="entry name" value="NAD_synthase"/>
</dbReference>
<reference evidence="12" key="1">
    <citation type="journal article" date="2019" name="Int. J. Syst. Evol. Microbiol.">
        <title>The Global Catalogue of Microorganisms (GCM) 10K type strain sequencing project: providing services to taxonomists for standard genome sequencing and annotation.</title>
        <authorList>
            <consortium name="The Broad Institute Genomics Platform"/>
            <consortium name="The Broad Institute Genome Sequencing Center for Infectious Disease"/>
            <person name="Wu L."/>
            <person name="Ma J."/>
        </authorList>
    </citation>
    <scope>NUCLEOTIDE SEQUENCE [LARGE SCALE GENOMIC DNA]</scope>
    <source>
        <strain evidence="12">CCUG 55074</strain>
    </source>
</reference>
<dbReference type="PROSITE" id="PS50263">
    <property type="entry name" value="CN_HYDROLASE"/>
    <property type="match status" value="1"/>
</dbReference>
<evidence type="ECO:0000256" key="7">
    <source>
        <dbReference type="HAMAP-Rule" id="MF_02090"/>
    </source>
</evidence>
<evidence type="ECO:0000259" key="10">
    <source>
        <dbReference type="PROSITE" id="PS50263"/>
    </source>
</evidence>
<dbReference type="CDD" id="cd00553">
    <property type="entry name" value="NAD_synthase"/>
    <property type="match status" value="1"/>
</dbReference>
<evidence type="ECO:0000256" key="3">
    <source>
        <dbReference type="ARBA" id="ARBA00022598"/>
    </source>
</evidence>
<evidence type="ECO:0000256" key="9">
    <source>
        <dbReference type="RuleBase" id="RU003811"/>
    </source>
</evidence>
<feature type="binding site" evidence="7">
    <location>
        <position position="400"/>
    </location>
    <ligand>
        <name>ATP</name>
        <dbReference type="ChEBI" id="CHEBI:30616"/>
    </ligand>
</feature>
<dbReference type="PANTHER" id="PTHR23090">
    <property type="entry name" value="NH 3 /GLUTAMINE-DEPENDENT NAD + SYNTHETASE"/>
    <property type="match status" value="1"/>
</dbReference>
<accession>A0ABW3T4H3</accession>
<dbReference type="EMBL" id="JBHTLQ010000035">
    <property type="protein sequence ID" value="MFD1191838.1"/>
    <property type="molecule type" value="Genomic_DNA"/>
</dbReference>
<feature type="binding site" evidence="7">
    <location>
        <position position="405"/>
    </location>
    <ligand>
        <name>deamido-NAD(+)</name>
        <dbReference type="ChEBI" id="CHEBI:58437"/>
        <note>ligand shared between two neighboring subunits</note>
    </ligand>
</feature>
<keyword evidence="3 7" id="KW-0436">Ligase</keyword>
<evidence type="ECO:0000256" key="6">
    <source>
        <dbReference type="ARBA" id="ARBA00023027"/>
    </source>
</evidence>
<feature type="active site" description="Proton acceptor; for glutaminase activity" evidence="7">
    <location>
        <position position="45"/>
    </location>
</feature>
<dbReference type="NCBIfam" id="NF010588">
    <property type="entry name" value="PRK13981.1"/>
    <property type="match status" value="1"/>
</dbReference>
<gene>
    <name evidence="7" type="primary">nadE</name>
    <name evidence="11" type="ORF">ACFQ27_14705</name>
</gene>
<evidence type="ECO:0000256" key="4">
    <source>
        <dbReference type="ARBA" id="ARBA00022741"/>
    </source>
</evidence>
<dbReference type="SUPFAM" id="SSF52402">
    <property type="entry name" value="Adenine nucleotide alpha hydrolases-like"/>
    <property type="match status" value="1"/>
</dbReference>
<dbReference type="NCBIfam" id="TIGR00552">
    <property type="entry name" value="nadE"/>
    <property type="match status" value="1"/>
</dbReference>
<organism evidence="11 12">
    <name type="scientific">Phenylobacterium conjunctum</name>
    <dbReference type="NCBI Taxonomy" id="1298959"/>
    <lineage>
        <taxon>Bacteria</taxon>
        <taxon>Pseudomonadati</taxon>
        <taxon>Pseudomonadota</taxon>
        <taxon>Alphaproteobacteria</taxon>
        <taxon>Caulobacterales</taxon>
        <taxon>Caulobacteraceae</taxon>
        <taxon>Phenylobacterium</taxon>
    </lineage>
</organism>
<feature type="active site" description="For glutaminase activity" evidence="7">
    <location>
        <position position="116"/>
    </location>
</feature>
<dbReference type="EC" id="6.3.5.1" evidence="7 8"/>
<dbReference type="InterPro" id="IPR003010">
    <property type="entry name" value="C-N_Hydrolase"/>
</dbReference>
<evidence type="ECO:0000256" key="8">
    <source>
        <dbReference type="PIRNR" id="PIRNR006630"/>
    </source>
</evidence>
<dbReference type="Proteomes" id="UP001597216">
    <property type="component" value="Unassembled WGS sequence"/>
</dbReference>
<comment type="caution">
    <text evidence="7">Lacks conserved residue(s) required for the propagation of feature annotation.</text>
</comment>
<dbReference type="PANTHER" id="PTHR23090:SF9">
    <property type="entry name" value="GLUTAMINE-DEPENDENT NAD(+) SYNTHETASE"/>
    <property type="match status" value="1"/>
</dbReference>
<comment type="caution">
    <text evidence="11">The sequence shown here is derived from an EMBL/GenBank/DDBJ whole genome shotgun (WGS) entry which is preliminary data.</text>
</comment>
<protein>
    <recommendedName>
        <fullName evidence="7 8">Glutamine-dependent NAD(+) synthetase</fullName>
        <ecNumber evidence="7 8">6.3.5.1</ecNumber>
    </recommendedName>
    <alternativeName>
        <fullName evidence="7 8">NAD(+) synthase [glutamine-hydrolyzing]</fullName>
    </alternativeName>
</protein>
<dbReference type="Gene3D" id="3.60.110.10">
    <property type="entry name" value="Carbon-nitrogen hydrolase"/>
    <property type="match status" value="1"/>
</dbReference>
<dbReference type="InterPro" id="IPR036526">
    <property type="entry name" value="C-N_Hydrolase_sf"/>
</dbReference>
<keyword evidence="6 7" id="KW-0520">NAD</keyword>
<sequence>MSQRLVIAAIQANPTVGAIARNESLARERMAEARAAGADIALFSELFINGYPPEDLALKPAFWAAGKAAVERLAAETTADFAALVGVIWPSDVPGVRPRNALAFLAEGKVQGVAFKCDLPNYGVFDEKRVFEPGTAPSVFTWKGVKIGVPICEDIWSPVVCAGLKAAGAEILLVPNGSPFRRMADAERMQVATARVAETGLPLVYVNEVGGQDELVFDGGSFALSAQGEVVMRLPMFEEALAVTTWEKGATGWACAEAPMADWVSGPEEVYRAMVLGLRDYVNKSGFPGVLLGLSGGVDSALVAVVAADALGPERVRCFMLPSRYTSRDSLEDAADCAGRLGVRLDEIAIAPAVDAFSGMLTPLYEGKAPDLTEENIQARIRGLSLMALSNKLGSMLLTTGNKSEMAVGYATLYGDMCGGYNVLKDVYKTEVYAVCEWRNAHNPYGLAADPIPRRIITKAPSAELRPDQKDQDSLPEYAELDAILFGLVEEEATLDEIVARGHAAETVERVQRLLYNSEYKRRQAAPGVKIGPRAFGRDRRYPIVNGFRDAVSKG</sequence>
<comment type="similarity">
    <text evidence="9">Belongs to the NAD synthetase family.</text>
</comment>
<feature type="binding site" evidence="7">
    <location>
        <begin position="293"/>
        <end position="300"/>
    </location>
    <ligand>
        <name>ATP</name>
        <dbReference type="ChEBI" id="CHEBI:30616"/>
    </ligand>
</feature>
<dbReference type="InterPro" id="IPR022310">
    <property type="entry name" value="NAD/GMP_synthase"/>
</dbReference>
<feature type="binding site" evidence="7">
    <location>
        <position position="122"/>
    </location>
    <ligand>
        <name>L-glutamine</name>
        <dbReference type="ChEBI" id="CHEBI:58359"/>
    </ligand>
</feature>
<proteinExistence type="inferred from homology"/>
<dbReference type="SUPFAM" id="SSF56317">
    <property type="entry name" value="Carbon-nitrogen hydrolase"/>
    <property type="match status" value="1"/>
</dbReference>
<dbReference type="Gene3D" id="3.40.50.620">
    <property type="entry name" value="HUPs"/>
    <property type="match status" value="1"/>
</dbReference>
<keyword evidence="4 7" id="KW-0547">Nucleotide-binding</keyword>
<dbReference type="InterPro" id="IPR014445">
    <property type="entry name" value="Gln-dep_NAD_synthase"/>
</dbReference>
<comment type="similarity">
    <text evidence="2 7 8">In the C-terminal section; belongs to the NAD synthetase family.</text>
</comment>
<evidence type="ECO:0000256" key="2">
    <source>
        <dbReference type="ARBA" id="ARBA00007145"/>
    </source>
</evidence>
<feature type="domain" description="CN hydrolase" evidence="10">
    <location>
        <begin position="5"/>
        <end position="248"/>
    </location>
</feature>
<comment type="function">
    <text evidence="7">Catalyzes the ATP-dependent amidation of deamido-NAD to form NAD. Uses L-glutamine as a nitrogen source.</text>
</comment>
<dbReference type="RefSeq" id="WP_374346186.1">
    <property type="nucleotide sequence ID" value="NZ_JBHTLQ010000035.1"/>
</dbReference>
<name>A0ABW3T4H3_9CAUL</name>
<feature type="binding site" evidence="7">
    <location>
        <position position="376"/>
    </location>
    <ligand>
        <name>deamido-NAD(+)</name>
        <dbReference type="ChEBI" id="CHEBI:58437"/>
        <note>ligand shared between two neighboring subunits</note>
    </ligand>
</feature>
<dbReference type="Pfam" id="PF02540">
    <property type="entry name" value="NAD_synthase"/>
    <property type="match status" value="1"/>
</dbReference>
<comment type="catalytic activity">
    <reaction evidence="7 8">
        <text>deamido-NAD(+) + L-glutamine + ATP + H2O = L-glutamate + AMP + diphosphate + NAD(+) + H(+)</text>
        <dbReference type="Rhea" id="RHEA:24384"/>
        <dbReference type="ChEBI" id="CHEBI:15377"/>
        <dbReference type="ChEBI" id="CHEBI:15378"/>
        <dbReference type="ChEBI" id="CHEBI:29985"/>
        <dbReference type="ChEBI" id="CHEBI:30616"/>
        <dbReference type="ChEBI" id="CHEBI:33019"/>
        <dbReference type="ChEBI" id="CHEBI:57540"/>
        <dbReference type="ChEBI" id="CHEBI:58359"/>
        <dbReference type="ChEBI" id="CHEBI:58437"/>
        <dbReference type="ChEBI" id="CHEBI:456215"/>
        <dbReference type="EC" id="6.3.5.1"/>
    </reaction>
</comment>
<feature type="active site" description="Nucleophile; for glutaminase activity" evidence="7">
    <location>
        <position position="152"/>
    </location>
</feature>
<dbReference type="CDD" id="cd07570">
    <property type="entry name" value="GAT_Gln-NAD-synth"/>
    <property type="match status" value="1"/>
</dbReference>
<keyword evidence="12" id="KW-1185">Reference proteome</keyword>
<keyword evidence="5 7" id="KW-0067">ATP-binding</keyword>
<dbReference type="PIRSF" id="PIRSF006630">
    <property type="entry name" value="NADS_GAT"/>
    <property type="match status" value="1"/>
</dbReference>
<evidence type="ECO:0000256" key="1">
    <source>
        <dbReference type="ARBA" id="ARBA00005188"/>
    </source>
</evidence>
<feature type="binding site" evidence="7">
    <location>
        <position position="178"/>
    </location>
    <ligand>
        <name>L-glutamine</name>
        <dbReference type="ChEBI" id="CHEBI:58359"/>
    </ligand>
</feature>
<evidence type="ECO:0000313" key="12">
    <source>
        <dbReference type="Proteomes" id="UP001597216"/>
    </source>
</evidence>
<dbReference type="HAMAP" id="MF_02090">
    <property type="entry name" value="NadE_glutamine_dep"/>
    <property type="match status" value="1"/>
</dbReference>
<comment type="pathway">
    <text evidence="1 7 8">Cofactor biosynthesis; NAD(+) biosynthesis; NAD(+) from deamido-NAD(+) (L-Gln route): step 1/1.</text>
</comment>
<dbReference type="Pfam" id="PF00795">
    <property type="entry name" value="CN_hydrolase"/>
    <property type="match status" value="1"/>
</dbReference>